<accession>A0A7X5R2E8</accession>
<keyword evidence="5" id="KW-1185">Reference proteome</keyword>
<dbReference type="PROSITE" id="PS50977">
    <property type="entry name" value="HTH_TETR_2"/>
    <property type="match status" value="1"/>
</dbReference>
<evidence type="ECO:0000313" key="5">
    <source>
        <dbReference type="Proteomes" id="UP000541033"/>
    </source>
</evidence>
<evidence type="ECO:0000256" key="1">
    <source>
        <dbReference type="ARBA" id="ARBA00023125"/>
    </source>
</evidence>
<dbReference type="InterPro" id="IPR050624">
    <property type="entry name" value="HTH-type_Tx_Regulator"/>
</dbReference>
<dbReference type="PANTHER" id="PTHR43479">
    <property type="entry name" value="ACREF/ENVCD OPERON REPRESSOR-RELATED"/>
    <property type="match status" value="1"/>
</dbReference>
<sequence length="212" mass="23328">MTSATPSQPIGLRERKRLETRAALEQAAVKIVLRDGFDQATVDAMCAEANVSPRTFFNYFESKEDAILGVFDEKLDEASITECVAASSTDDILESIMDVLFKLLGPSVSGVSLQKSRIEIIKQNPHLLGRHIAQMTRMSEQLLVAIRMLVSQDPRFSHESTDEQSATAEMLLAIGGGALRVAVREWVASGGERTNIQLRAAELARKVIEQLQ</sequence>
<feature type="domain" description="HTH tetR-type" evidence="3">
    <location>
        <begin position="18"/>
        <end position="78"/>
    </location>
</feature>
<name>A0A7X5R2E8_9MICO</name>
<dbReference type="AlphaFoldDB" id="A0A7X5R2E8"/>
<proteinExistence type="predicted"/>
<dbReference type="Gene3D" id="1.10.357.10">
    <property type="entry name" value="Tetracycline Repressor, domain 2"/>
    <property type="match status" value="1"/>
</dbReference>
<dbReference type="InterPro" id="IPR001647">
    <property type="entry name" value="HTH_TetR"/>
</dbReference>
<dbReference type="InterPro" id="IPR023772">
    <property type="entry name" value="DNA-bd_HTH_TetR-type_CS"/>
</dbReference>
<evidence type="ECO:0000256" key="2">
    <source>
        <dbReference type="PROSITE-ProRule" id="PRU00335"/>
    </source>
</evidence>
<dbReference type="GO" id="GO:0003677">
    <property type="term" value="F:DNA binding"/>
    <property type="evidence" value="ECO:0007669"/>
    <property type="project" value="UniProtKB-UniRule"/>
</dbReference>
<organism evidence="4 5">
    <name type="scientific">Lysinibacter cavernae</name>
    <dbReference type="NCBI Taxonomy" id="1640652"/>
    <lineage>
        <taxon>Bacteria</taxon>
        <taxon>Bacillati</taxon>
        <taxon>Actinomycetota</taxon>
        <taxon>Actinomycetes</taxon>
        <taxon>Micrococcales</taxon>
        <taxon>Microbacteriaceae</taxon>
        <taxon>Lysinibacter</taxon>
    </lineage>
</organism>
<dbReference type="Proteomes" id="UP000541033">
    <property type="component" value="Unassembled WGS sequence"/>
</dbReference>
<keyword evidence="1 2" id="KW-0238">DNA-binding</keyword>
<evidence type="ECO:0000313" key="4">
    <source>
        <dbReference type="EMBL" id="NIH54438.1"/>
    </source>
</evidence>
<dbReference type="PROSITE" id="PS01081">
    <property type="entry name" value="HTH_TETR_1"/>
    <property type="match status" value="1"/>
</dbReference>
<dbReference type="PANTHER" id="PTHR43479:SF11">
    <property type="entry name" value="ACREF_ENVCD OPERON REPRESSOR-RELATED"/>
    <property type="match status" value="1"/>
</dbReference>
<feature type="DNA-binding region" description="H-T-H motif" evidence="2">
    <location>
        <begin position="41"/>
        <end position="60"/>
    </location>
</feature>
<protein>
    <submittedName>
        <fullName evidence="4">AcrR family transcriptional regulator</fullName>
    </submittedName>
</protein>
<dbReference type="Pfam" id="PF00440">
    <property type="entry name" value="TetR_N"/>
    <property type="match status" value="1"/>
</dbReference>
<reference evidence="4 5" key="1">
    <citation type="submission" date="2020-02" db="EMBL/GenBank/DDBJ databases">
        <title>Sequencing the genomes of 1000 actinobacteria strains.</title>
        <authorList>
            <person name="Klenk H.-P."/>
        </authorList>
    </citation>
    <scope>NUCLEOTIDE SEQUENCE [LARGE SCALE GENOMIC DNA]</scope>
    <source>
        <strain evidence="4 5">DSM 27960</strain>
    </source>
</reference>
<dbReference type="RefSeq" id="WP_167150817.1">
    <property type="nucleotide sequence ID" value="NZ_JAAMOX010000002.1"/>
</dbReference>
<comment type="caution">
    <text evidence="4">The sequence shown here is derived from an EMBL/GenBank/DDBJ whole genome shotgun (WGS) entry which is preliminary data.</text>
</comment>
<evidence type="ECO:0000259" key="3">
    <source>
        <dbReference type="PROSITE" id="PS50977"/>
    </source>
</evidence>
<dbReference type="EMBL" id="JAAMOX010000002">
    <property type="protein sequence ID" value="NIH54438.1"/>
    <property type="molecule type" value="Genomic_DNA"/>
</dbReference>
<gene>
    <name evidence="4" type="ORF">FHX76_002334</name>
</gene>
<dbReference type="SUPFAM" id="SSF46689">
    <property type="entry name" value="Homeodomain-like"/>
    <property type="match status" value="1"/>
</dbReference>
<dbReference type="InterPro" id="IPR009057">
    <property type="entry name" value="Homeodomain-like_sf"/>
</dbReference>